<name>A0ABY7HDI1_9BACT</name>
<feature type="compositionally biased region" description="Low complexity" evidence="1">
    <location>
        <begin position="30"/>
        <end position="79"/>
    </location>
</feature>
<evidence type="ECO:0000256" key="1">
    <source>
        <dbReference type="SAM" id="MobiDB-lite"/>
    </source>
</evidence>
<evidence type="ECO:0000313" key="3">
    <source>
        <dbReference type="EMBL" id="WAS97145.1"/>
    </source>
</evidence>
<organism evidence="3 4">
    <name type="scientific">Nannocystis punicea</name>
    <dbReference type="NCBI Taxonomy" id="2995304"/>
    <lineage>
        <taxon>Bacteria</taxon>
        <taxon>Pseudomonadati</taxon>
        <taxon>Myxococcota</taxon>
        <taxon>Polyangia</taxon>
        <taxon>Nannocystales</taxon>
        <taxon>Nannocystaceae</taxon>
        <taxon>Nannocystis</taxon>
    </lineage>
</organism>
<dbReference type="RefSeq" id="WP_269039509.1">
    <property type="nucleotide sequence ID" value="NZ_CP114040.1"/>
</dbReference>
<accession>A0ABY7HDI1</accession>
<feature type="chain" id="PRO_5047037551" evidence="2">
    <location>
        <begin position="22"/>
        <end position="360"/>
    </location>
</feature>
<dbReference type="EMBL" id="CP114040">
    <property type="protein sequence ID" value="WAS97145.1"/>
    <property type="molecule type" value="Genomic_DNA"/>
</dbReference>
<proteinExistence type="predicted"/>
<gene>
    <name evidence="3" type="ORF">O0S08_13435</name>
</gene>
<feature type="region of interest" description="Disordered" evidence="1">
    <location>
        <begin position="27"/>
        <end position="83"/>
    </location>
</feature>
<evidence type="ECO:0000313" key="4">
    <source>
        <dbReference type="Proteomes" id="UP001164459"/>
    </source>
</evidence>
<evidence type="ECO:0000256" key="2">
    <source>
        <dbReference type="SAM" id="SignalP"/>
    </source>
</evidence>
<dbReference type="Proteomes" id="UP001164459">
    <property type="component" value="Chromosome"/>
</dbReference>
<dbReference type="PROSITE" id="PS51257">
    <property type="entry name" value="PROKAR_LIPOPROTEIN"/>
    <property type="match status" value="1"/>
</dbReference>
<sequence length="360" mass="37652">MSVRRCALAFAVLPLLSGCFKDDGAALTQTGGSSEPGPSTSTGPGTTTGDLPDPSTTTGGSDTASTTTTGGPDPTDSTTEASLCPGEIECTPAEVMDTGALCDPCGRVRRTCQADCTWGPDECVEDASSCAYWYVDDLQLGWQRVALPQPPPRHAPAGPVKAAFDLHADDQIVVLTEATYHVLQGSDHAWIGSGPLTDLFPDLPFPVLQAYAVHNPDLGTYDVYAVGDPLAWVYTLAFQPGGFKTQFALEGPCCSSFTPLVNPGTPAAVRDLVVDLDAPFSWVGGQFYATCIDELAALGRYAAWLTPTDVFLQDVGLCFEMVSQAPLAEFPPFAAAGAPPGERLGGAAMLGERLYVFAGD</sequence>
<keyword evidence="2" id="KW-0732">Signal</keyword>
<keyword evidence="4" id="KW-1185">Reference proteome</keyword>
<reference evidence="3" key="1">
    <citation type="submission" date="2022-11" db="EMBL/GenBank/DDBJ databases">
        <title>Minimal conservation of predation-associated metabolite biosynthetic gene clusters underscores biosynthetic potential of Myxococcota including descriptions for ten novel species: Archangium lansinium sp. nov., Myxococcus landrumus sp. nov., Nannocystis bai.</title>
        <authorList>
            <person name="Ahearne A."/>
            <person name="Stevens C."/>
            <person name="Dowd S."/>
        </authorList>
    </citation>
    <scope>NUCLEOTIDE SEQUENCE</scope>
    <source>
        <strain evidence="3">Fl3</strain>
    </source>
</reference>
<feature type="signal peptide" evidence="2">
    <location>
        <begin position="1"/>
        <end position="21"/>
    </location>
</feature>
<protein>
    <submittedName>
        <fullName evidence="3">Uncharacterized protein</fullName>
    </submittedName>
</protein>